<dbReference type="InterPro" id="IPR037066">
    <property type="entry name" value="Plug_dom_sf"/>
</dbReference>
<dbReference type="SUPFAM" id="SSF49464">
    <property type="entry name" value="Carboxypeptidase regulatory domain-like"/>
    <property type="match status" value="1"/>
</dbReference>
<keyword evidence="10" id="KW-0675">Receptor</keyword>
<evidence type="ECO:0000259" key="9">
    <source>
        <dbReference type="Pfam" id="PF07715"/>
    </source>
</evidence>
<dbReference type="GO" id="GO:0009279">
    <property type="term" value="C:cell outer membrane"/>
    <property type="evidence" value="ECO:0007669"/>
    <property type="project" value="UniProtKB-SubCell"/>
</dbReference>
<dbReference type="FunFam" id="2.60.40.1120:FF:000003">
    <property type="entry name" value="Outer membrane protein Omp121"/>
    <property type="match status" value="1"/>
</dbReference>
<protein>
    <submittedName>
        <fullName evidence="10">TonB-dependent receptor</fullName>
    </submittedName>
</protein>
<dbReference type="EMBL" id="JAJCQG010000009">
    <property type="protein sequence ID" value="MCB7280222.1"/>
    <property type="molecule type" value="Genomic_DNA"/>
</dbReference>
<comment type="subcellular location">
    <subcellularLocation>
        <location evidence="1 7">Cell outer membrane</location>
        <topology evidence="1 7">Multi-pass membrane protein</topology>
    </subcellularLocation>
</comment>
<evidence type="ECO:0000256" key="5">
    <source>
        <dbReference type="ARBA" id="ARBA00023136"/>
    </source>
</evidence>
<comment type="caution">
    <text evidence="10">The sequence shown here is derived from an EMBL/GenBank/DDBJ whole genome shotgun (WGS) entry which is preliminary data.</text>
</comment>
<keyword evidence="2 7" id="KW-0813">Transport</keyword>
<accession>A0A415NKL4</accession>
<dbReference type="InterPro" id="IPR036942">
    <property type="entry name" value="Beta-barrel_TonB_sf"/>
</dbReference>
<sequence length="1053" mass="118488">MKKTLLLLFVCLFVGISHAQAQVTVKGTVISSENNEPVIGASVLVKGTTNGTITDINGQFTLTNISPTNKTIIVSFIGMETQEVTIKPEMKIVMTSTTEVMEEVLVVAYGTAKKSAFTGSAKMIDTKQILKRPITNVVESLSGQVAGLQMVTTTGAPGSTPSMLIRGISSISAGTNPLIVLDGMPYEGGWNNINPTDVESISVLKDAASTALYGARGANGVVIITTKTGNTGKAKITIDAKWSMNTRGEIEYDYIKDPAEYYEVHYKSLYNNLINAGQTPEQAYITANKNMVSDVKEYGGLSYNVYSYPNNEYLIGENGHINPHATLGRIIGNYYIIPDNWVDAAYETALRQEYNVNISGGNDKTQIYGSFGYLDEDGIATGISDYQRISTRLKASYQAKSWLKFGGNMSYVHSVTNDVATGFSTAFSIAPIYPLYLRDSNGNIMQDRNGKMYDFGDTSSGPLYRPYSPKLNSLNQGMMNYNRTSSNTFNGNGSMEINFLKDFKFSFNVGASIRESRNSSAENPYYGLSKQTNGWVGAEHWRRATLNLQQLLNYTHSWELHNVSLMLGHENYRSDYDYLYAAKTNLFSYEQNKELNGAIIGSNDESSYRTHYNTEGYFLRAMYDYDSKYFFQFSYRRDASSNFHPEHRWGNFYSFGLAWLLNKESWLKDINWIDLLKLKFSIGQQGNDAIGSFRYVDIYSIGNSNNELSLAFSQKGNKNITWETNTNINIGVEFELFKGHLNGSIEVFNRRTTDMLNWFSVPLSLGYSGYYDNVGDMNNRGIEIDLKFTPVKTKDLLWTINLNATHYRNKISKLATSKKTKEVDGYWGYLDGSTFYGEGLPMYTKYMKKYAGVSSEGLSQWYYRNTTTGELEKTTQYSDGDYFLCGDPTPDLYGGFSTALSFKGFDFSTQFTYSIGGQAYDSGYASLMQPPTANRVGYNYHKDVYKAWTSENPNSNIPRWQFNDIYATSQSSRFLTNASWLSLQNIQLGYTFPKQIVNRLFVNNLRIFFTCDNVYYWSKRKGFDSRIKFSGSGDTSGEYSQVRSYSLGLNIQF</sequence>
<evidence type="ECO:0000256" key="8">
    <source>
        <dbReference type="SAM" id="SignalP"/>
    </source>
</evidence>
<feature type="domain" description="TonB-dependent receptor plug" evidence="9">
    <location>
        <begin position="115"/>
        <end position="221"/>
    </location>
</feature>
<dbReference type="InterPro" id="IPR039426">
    <property type="entry name" value="TonB-dep_rcpt-like"/>
</dbReference>
<keyword evidence="8" id="KW-0732">Signal</keyword>
<feature type="signal peptide" evidence="8">
    <location>
        <begin position="1"/>
        <end position="21"/>
    </location>
</feature>
<dbReference type="InterPro" id="IPR023997">
    <property type="entry name" value="TonB-dep_OMP_SusC/RagA_CS"/>
</dbReference>
<dbReference type="Pfam" id="PF13715">
    <property type="entry name" value="CarbopepD_reg_2"/>
    <property type="match status" value="1"/>
</dbReference>
<evidence type="ECO:0000256" key="4">
    <source>
        <dbReference type="ARBA" id="ARBA00022692"/>
    </source>
</evidence>
<dbReference type="RefSeq" id="WP_118410165.1">
    <property type="nucleotide sequence ID" value="NZ_CAXKYE010000011.1"/>
</dbReference>
<evidence type="ECO:0000256" key="7">
    <source>
        <dbReference type="PROSITE-ProRule" id="PRU01360"/>
    </source>
</evidence>
<reference evidence="10 12" key="1">
    <citation type="journal article" date="2019" name="Nat. Med.">
        <title>A library of human gut bacterial isolates paired with longitudinal multiomics data enables mechanistic microbiome research.</title>
        <authorList>
            <person name="Poyet M."/>
            <person name="Groussin M."/>
            <person name="Gibbons S.M."/>
            <person name="Avila-Pacheco J."/>
            <person name="Jiang X."/>
            <person name="Kearney S.M."/>
            <person name="Perrotta A.R."/>
            <person name="Berdy B."/>
            <person name="Zhao S."/>
            <person name="Lieberman T.D."/>
            <person name="Swanson P.K."/>
            <person name="Smith M."/>
            <person name="Roesemann S."/>
            <person name="Alexander J.E."/>
            <person name="Rich S.A."/>
            <person name="Livny J."/>
            <person name="Vlamakis H."/>
            <person name="Clish C."/>
            <person name="Bullock K."/>
            <person name="Deik A."/>
            <person name="Scott J."/>
            <person name="Pierce K.A."/>
            <person name="Xavier R.J."/>
            <person name="Alm E.J."/>
        </authorList>
    </citation>
    <scope>NUCLEOTIDE SEQUENCE [LARGE SCALE GENOMIC DNA]</scope>
    <source>
        <strain evidence="10 12">BIOML-A5</strain>
    </source>
</reference>
<dbReference type="NCBIfam" id="TIGR04057">
    <property type="entry name" value="SusC_RagA_signa"/>
    <property type="match status" value="1"/>
</dbReference>
<comment type="similarity">
    <text evidence="7">Belongs to the TonB-dependent receptor family.</text>
</comment>
<dbReference type="Gene3D" id="2.40.170.20">
    <property type="entry name" value="TonB-dependent receptor, beta-barrel domain"/>
    <property type="match status" value="1"/>
</dbReference>
<evidence type="ECO:0000256" key="6">
    <source>
        <dbReference type="ARBA" id="ARBA00023237"/>
    </source>
</evidence>
<dbReference type="Pfam" id="PF07715">
    <property type="entry name" value="Plug"/>
    <property type="match status" value="1"/>
</dbReference>
<evidence type="ECO:0000256" key="2">
    <source>
        <dbReference type="ARBA" id="ARBA00022448"/>
    </source>
</evidence>
<dbReference type="SUPFAM" id="SSF56935">
    <property type="entry name" value="Porins"/>
    <property type="match status" value="1"/>
</dbReference>
<dbReference type="InterPro" id="IPR012910">
    <property type="entry name" value="Plug_dom"/>
</dbReference>
<dbReference type="InterPro" id="IPR023996">
    <property type="entry name" value="TonB-dep_OMP_SusC/RagA"/>
</dbReference>
<dbReference type="Proteomes" id="UP001199363">
    <property type="component" value="Unassembled WGS sequence"/>
</dbReference>
<organism evidence="10 12">
    <name type="scientific">Phocaeicola vulgatus</name>
    <name type="common">Bacteroides vulgatus</name>
    <dbReference type="NCBI Taxonomy" id="821"/>
    <lineage>
        <taxon>Bacteria</taxon>
        <taxon>Pseudomonadati</taxon>
        <taxon>Bacteroidota</taxon>
        <taxon>Bacteroidia</taxon>
        <taxon>Bacteroidales</taxon>
        <taxon>Bacteroidaceae</taxon>
        <taxon>Phocaeicola</taxon>
    </lineage>
</organism>
<evidence type="ECO:0000256" key="3">
    <source>
        <dbReference type="ARBA" id="ARBA00022452"/>
    </source>
</evidence>
<dbReference type="PROSITE" id="PS52016">
    <property type="entry name" value="TONB_DEPENDENT_REC_3"/>
    <property type="match status" value="1"/>
</dbReference>
<dbReference type="AlphaFoldDB" id="A0A415NKL4"/>
<feature type="chain" id="PRO_5042714626" evidence="8">
    <location>
        <begin position="22"/>
        <end position="1053"/>
    </location>
</feature>
<reference evidence="11" key="2">
    <citation type="submission" date="2021-10" db="EMBL/GenBank/DDBJ databases">
        <title>Collection of gut derived symbiotic bacterial strains cultured from healthy donors.</title>
        <authorList>
            <person name="Lin H."/>
            <person name="Littmann E."/>
            <person name="Kohout C."/>
            <person name="Pamer E.G."/>
        </authorList>
    </citation>
    <scope>NUCLEOTIDE SEQUENCE</scope>
    <source>
        <strain evidence="11">DFI.1.167</strain>
    </source>
</reference>
<evidence type="ECO:0000313" key="12">
    <source>
        <dbReference type="Proteomes" id="UP000441522"/>
    </source>
</evidence>
<keyword evidence="5 7" id="KW-0472">Membrane</keyword>
<keyword evidence="4 7" id="KW-0812">Transmembrane</keyword>
<dbReference type="Gene3D" id="2.170.130.10">
    <property type="entry name" value="TonB-dependent receptor, plug domain"/>
    <property type="match status" value="1"/>
</dbReference>
<dbReference type="Gene3D" id="2.60.40.1120">
    <property type="entry name" value="Carboxypeptidase-like, regulatory domain"/>
    <property type="match status" value="1"/>
</dbReference>
<dbReference type="FunFam" id="2.170.130.10:FF:000003">
    <property type="entry name" value="SusC/RagA family TonB-linked outer membrane protein"/>
    <property type="match status" value="1"/>
</dbReference>
<dbReference type="NCBIfam" id="TIGR04056">
    <property type="entry name" value="OMP_RagA_SusC"/>
    <property type="match status" value="1"/>
</dbReference>
<dbReference type="Proteomes" id="UP000441522">
    <property type="component" value="Unassembled WGS sequence"/>
</dbReference>
<name>A0A415NKL4_PHOVU</name>
<keyword evidence="6 7" id="KW-0998">Cell outer membrane</keyword>
<dbReference type="InterPro" id="IPR008969">
    <property type="entry name" value="CarboxyPept-like_regulatory"/>
</dbReference>
<evidence type="ECO:0000256" key="1">
    <source>
        <dbReference type="ARBA" id="ARBA00004571"/>
    </source>
</evidence>
<gene>
    <name evidence="10" type="ORF">GAS29_00645</name>
    <name evidence="11" type="ORF">LI282_04125</name>
</gene>
<proteinExistence type="inferred from homology"/>
<dbReference type="EMBL" id="WCWW01000001">
    <property type="protein sequence ID" value="KAB3860914.1"/>
    <property type="molecule type" value="Genomic_DNA"/>
</dbReference>
<keyword evidence="3 7" id="KW-1134">Transmembrane beta strand</keyword>
<evidence type="ECO:0000313" key="10">
    <source>
        <dbReference type="EMBL" id="KAB3860914.1"/>
    </source>
</evidence>
<evidence type="ECO:0000313" key="11">
    <source>
        <dbReference type="EMBL" id="MCB7280222.1"/>
    </source>
</evidence>